<evidence type="ECO:0000256" key="13">
    <source>
        <dbReference type="ARBA" id="ARBA00023166"/>
    </source>
</evidence>
<evidence type="ECO:0000256" key="1">
    <source>
        <dbReference type="ARBA" id="ARBA00004477"/>
    </source>
</evidence>
<keyword evidence="6" id="KW-0521">NADP</keyword>
<keyword evidence="8 18" id="KW-1133">Transmembrane helix</keyword>
<keyword evidence="5" id="KW-0256">Endoplasmic reticulum</keyword>
<feature type="transmembrane region" description="Helical" evidence="18">
    <location>
        <begin position="330"/>
        <end position="353"/>
    </location>
</feature>
<dbReference type="OrthoDB" id="5326588at2759"/>
<feature type="transmembrane region" description="Helical" evidence="18">
    <location>
        <begin position="140"/>
        <end position="160"/>
    </location>
</feature>
<keyword evidence="4 18" id="KW-0812">Transmembrane</keyword>
<dbReference type="STRING" id="225359.A0A2S4PZ95"/>
<evidence type="ECO:0000313" key="20">
    <source>
        <dbReference type="EMBL" id="POS87359.1"/>
    </source>
</evidence>
<evidence type="ECO:0000256" key="11">
    <source>
        <dbReference type="ARBA" id="ARBA00023098"/>
    </source>
</evidence>
<evidence type="ECO:0000256" key="19">
    <source>
        <dbReference type="SAM" id="Coils"/>
    </source>
</evidence>
<feature type="non-terminal residue" evidence="20">
    <location>
        <position position="612"/>
    </location>
</feature>
<proteinExistence type="inferred from homology"/>
<accession>A0A2S4PZ95</accession>
<feature type="transmembrane region" description="Helical" evidence="18">
    <location>
        <begin position="442"/>
        <end position="460"/>
    </location>
</feature>
<evidence type="ECO:0000256" key="4">
    <source>
        <dbReference type="ARBA" id="ARBA00022692"/>
    </source>
</evidence>
<dbReference type="EMBL" id="PEDP01000142">
    <property type="protein sequence ID" value="POS87359.1"/>
    <property type="molecule type" value="Genomic_DNA"/>
</dbReference>
<evidence type="ECO:0000256" key="5">
    <source>
        <dbReference type="ARBA" id="ARBA00022824"/>
    </source>
</evidence>
<name>A0A2S4PZ95_9PEZI</name>
<feature type="transmembrane region" description="Helical" evidence="18">
    <location>
        <begin position="76"/>
        <end position="97"/>
    </location>
</feature>
<keyword evidence="13 18" id="KW-1207">Sterol metabolism</keyword>
<keyword evidence="21" id="KW-1185">Reference proteome</keyword>
<feature type="transmembrane region" description="Helical" evidence="18">
    <location>
        <begin position="291"/>
        <end position="309"/>
    </location>
</feature>
<dbReference type="PANTHER" id="PTHR21257:SF31">
    <property type="entry name" value="DELTA(24(24(1)))-STEROL REDUCTASE ERG4"/>
    <property type="match status" value="1"/>
</dbReference>
<dbReference type="AlphaFoldDB" id="A0A2S4PZ95"/>
<gene>
    <name evidence="20" type="ORF">EPUL_000830</name>
</gene>
<comment type="caution">
    <text evidence="20">The sequence shown here is derived from an EMBL/GenBank/DDBJ whole genome shotgun (WGS) entry which is preliminary data.</text>
</comment>
<feature type="coiled-coil region" evidence="19">
    <location>
        <begin position="516"/>
        <end position="550"/>
    </location>
</feature>
<keyword evidence="10 18" id="KW-0756">Sterol biosynthesis</keyword>
<dbReference type="GO" id="GO:0000246">
    <property type="term" value="F:Delta24(24-1) sterol reductase activity"/>
    <property type="evidence" value="ECO:0007669"/>
    <property type="project" value="UniProtKB-EC"/>
</dbReference>
<evidence type="ECO:0000256" key="7">
    <source>
        <dbReference type="ARBA" id="ARBA00022955"/>
    </source>
</evidence>
<evidence type="ECO:0000256" key="10">
    <source>
        <dbReference type="ARBA" id="ARBA00023011"/>
    </source>
</evidence>
<keyword evidence="12 18" id="KW-0472">Membrane</keyword>
<protein>
    <recommendedName>
        <fullName evidence="16 18">Delta(24(24(1)))-sterol reductase</fullName>
        <ecNumber evidence="16 18">1.3.1.71</ecNumber>
    </recommendedName>
    <alternativeName>
        <fullName evidence="18">C-24(28) sterol reductase</fullName>
    </alternativeName>
    <alternativeName>
        <fullName evidence="18">Sterol Delta(24(28))-reductase</fullName>
    </alternativeName>
</protein>
<dbReference type="InterPro" id="IPR018083">
    <property type="entry name" value="Sterol_reductase_CS"/>
</dbReference>
<reference evidence="20 21" key="1">
    <citation type="submission" date="2017-10" db="EMBL/GenBank/DDBJ databases">
        <title>Development of genomic resources for the powdery mildew, Erysiphe pulchra.</title>
        <authorList>
            <person name="Wadl P.A."/>
            <person name="Mack B.M."/>
            <person name="Moore G."/>
            <person name="Beltz S.B."/>
        </authorList>
    </citation>
    <scope>NUCLEOTIDE SEQUENCE [LARGE SCALE GENOMIC DNA]</scope>
    <source>
        <strain evidence="20">Cflorida</strain>
    </source>
</reference>
<dbReference type="Gene3D" id="1.20.120.1630">
    <property type="match status" value="1"/>
</dbReference>
<comment type="catalytic activity">
    <reaction evidence="17">
        <text>ergosterol + NADP(+) = ergosta-5,7,22,24(28)-tetraen-3beta-ol + NADPH + H(+)</text>
        <dbReference type="Rhea" id="RHEA:18501"/>
        <dbReference type="ChEBI" id="CHEBI:15378"/>
        <dbReference type="ChEBI" id="CHEBI:16933"/>
        <dbReference type="ChEBI" id="CHEBI:18249"/>
        <dbReference type="ChEBI" id="CHEBI:57783"/>
        <dbReference type="ChEBI" id="CHEBI:58349"/>
        <dbReference type="EC" id="1.3.1.71"/>
    </reaction>
    <physiologicalReaction direction="right-to-left" evidence="17">
        <dbReference type="Rhea" id="RHEA:18503"/>
    </physiologicalReaction>
</comment>
<dbReference type="FunFam" id="1.20.120.1630:FF:000003">
    <property type="entry name" value="C-24(28) sterol reductase"/>
    <property type="match status" value="1"/>
</dbReference>
<dbReference type="GO" id="GO:0005789">
    <property type="term" value="C:endoplasmic reticulum membrane"/>
    <property type="evidence" value="ECO:0007669"/>
    <property type="project" value="UniProtKB-SubCell"/>
</dbReference>
<evidence type="ECO:0000313" key="21">
    <source>
        <dbReference type="Proteomes" id="UP000237438"/>
    </source>
</evidence>
<evidence type="ECO:0000256" key="3">
    <source>
        <dbReference type="ARBA" id="ARBA00022516"/>
    </source>
</evidence>
<evidence type="ECO:0000256" key="15">
    <source>
        <dbReference type="ARBA" id="ARBA00029435"/>
    </source>
</evidence>
<feature type="transmembrane region" description="Helical" evidence="18">
    <location>
        <begin position="365"/>
        <end position="384"/>
    </location>
</feature>
<evidence type="ECO:0000256" key="2">
    <source>
        <dbReference type="ARBA" id="ARBA00005402"/>
    </source>
</evidence>
<dbReference type="GO" id="GO:0006696">
    <property type="term" value="P:ergosterol biosynthetic process"/>
    <property type="evidence" value="ECO:0007669"/>
    <property type="project" value="TreeGrafter"/>
</dbReference>
<dbReference type="PROSITE" id="PS01018">
    <property type="entry name" value="STEROL_REDUCT_2"/>
    <property type="match status" value="1"/>
</dbReference>
<evidence type="ECO:0000256" key="14">
    <source>
        <dbReference type="ARBA" id="ARBA00023221"/>
    </source>
</evidence>
<keyword evidence="19" id="KW-0175">Coiled coil</keyword>
<evidence type="ECO:0000256" key="9">
    <source>
        <dbReference type="ARBA" id="ARBA00023002"/>
    </source>
</evidence>
<keyword evidence="11 18" id="KW-0443">Lipid metabolism</keyword>
<dbReference type="EC" id="1.3.1.71" evidence="16 18"/>
<dbReference type="PANTHER" id="PTHR21257">
    <property type="entry name" value="DELTA(14)-STEROL REDUCTASE"/>
    <property type="match status" value="1"/>
</dbReference>
<dbReference type="InterPro" id="IPR001171">
    <property type="entry name" value="ERG24_DHCR-like"/>
</dbReference>
<evidence type="ECO:0000256" key="6">
    <source>
        <dbReference type="ARBA" id="ARBA00022857"/>
    </source>
</evidence>
<evidence type="ECO:0000256" key="17">
    <source>
        <dbReference type="ARBA" id="ARBA00048918"/>
    </source>
</evidence>
<evidence type="ECO:0000256" key="12">
    <source>
        <dbReference type="ARBA" id="ARBA00023136"/>
    </source>
</evidence>
<comment type="subcellular location">
    <subcellularLocation>
        <location evidence="1">Endoplasmic reticulum membrane</location>
        <topology evidence="1">Multi-pass membrane protein</topology>
    </subcellularLocation>
</comment>
<feature type="transmembrane region" description="Helical" evidence="18">
    <location>
        <begin position="181"/>
        <end position="205"/>
    </location>
</feature>
<organism evidence="20 21">
    <name type="scientific">Erysiphe pulchra</name>
    <dbReference type="NCBI Taxonomy" id="225359"/>
    <lineage>
        <taxon>Eukaryota</taxon>
        <taxon>Fungi</taxon>
        <taxon>Dikarya</taxon>
        <taxon>Ascomycota</taxon>
        <taxon>Pezizomycotina</taxon>
        <taxon>Leotiomycetes</taxon>
        <taxon>Erysiphales</taxon>
        <taxon>Erysiphaceae</taxon>
        <taxon>Erysiphe</taxon>
    </lineage>
</organism>
<dbReference type="Pfam" id="PF01222">
    <property type="entry name" value="ERG4_ERG24"/>
    <property type="match status" value="1"/>
</dbReference>
<keyword evidence="7 18" id="KW-0752">Steroid biosynthesis</keyword>
<keyword evidence="14 18" id="KW-0753">Steroid metabolism</keyword>
<evidence type="ECO:0000256" key="18">
    <source>
        <dbReference type="RuleBase" id="RU369120"/>
    </source>
</evidence>
<evidence type="ECO:0000256" key="16">
    <source>
        <dbReference type="ARBA" id="ARBA00038892"/>
    </source>
</evidence>
<sequence length="612" mass="71014">MAALTSTTSQSIENVTTSSAFEKIDKSSCQIKIAAGINQSNYERNKDQIFYGLSGRSNELEKEDNHKVDCSGHFEFGGSTGVLIIMLSSPLLMYYMWIGATFYDGKFPTRAPGQSYLQFFQHLGNLIYEHAFPGLRAWKIFWIFFIFEGACYCLLPGVYTHGKPLAHKGGKRLKYYCSGMWSFYTTIFIVALLHYFEIFKLYVLIDEFGPIMSVAICSGFLISIVAYLSALYRGAEHRMTSHLIYDFFMGAELNPRIFGILDFKMFLEVRLPWFILFGYSCATAARQYERHGYISAEVLFIVMAHFLYANACAKGEELIATTWDIAYEKWGFMLIFWNIAGVPLSYCHCTIYLANHLSDITNYPYRTPLVTLLFITYLIVYWIWDTANSQKNLFRASERGTVTHRRAFPQLPWREIKNPRFIKTRYDDSILVDGWFRYARKIHYTCDLYFALTWALITGFNSPFPWFYPVFFSPMIIHRAMRDIQRCRLKYKDCWAEYERIVPWIFIPKEFRNDMESRMNARFEHVEEQLKKSENNMDEIMCQLKNITSALGELKTSENKGKGKETVEAIAAPGQSLFVPPKAPTFFKPLPDNFKFAEASNSSTSFKVPKTD</sequence>
<evidence type="ECO:0000256" key="8">
    <source>
        <dbReference type="ARBA" id="ARBA00022989"/>
    </source>
</evidence>
<keyword evidence="3 18" id="KW-0444">Lipid biosynthesis</keyword>
<comment type="pathway">
    <text evidence="15 18">Steroid metabolism; ergosterol biosynthesis.</text>
</comment>
<dbReference type="Proteomes" id="UP000237438">
    <property type="component" value="Unassembled WGS sequence"/>
</dbReference>
<keyword evidence="9 18" id="KW-0560">Oxidoreductase</keyword>
<feature type="transmembrane region" description="Helical" evidence="18">
    <location>
        <begin position="265"/>
        <end position="285"/>
    </location>
</feature>
<comment type="similarity">
    <text evidence="2 18">Belongs to the ERG4/ERG24 family.</text>
</comment>
<feature type="transmembrane region" description="Helical" evidence="18">
    <location>
        <begin position="211"/>
        <end position="232"/>
    </location>
</feature>